<dbReference type="EMBL" id="OCNF01000002">
    <property type="protein sequence ID" value="SOD65349.1"/>
    <property type="molecule type" value="Genomic_DNA"/>
</dbReference>
<sequence length="267" mass="30687">MKKTLLFSLLFLSGNVFAQTPEQIIQKIYPKYSQQNQCHQVQDGDAGDYCMRQHKREIRDTAQGKLMYLLYKGDRFDFTENREDSAHVFTGLAGFFVLKHQSGNDWALLASAPRESVGSFGVAPEKWTFHEFGKDKWGFLTTHGDVHQGVSGSHYVLFHHNGGRKIGVSWLGESHSNYGYYGDKCEIYEDEPKNQKDCVKNTLQSLDSKIKILRDQTPSGGFYPIQITVDGHVGQKKYRQQVYRMNFDAKSGKYIEPKNYVLKDIEY</sequence>
<dbReference type="AlphaFoldDB" id="A0A286E394"/>
<accession>A0A286E394</accession>
<dbReference type="Proteomes" id="UP000219669">
    <property type="component" value="Unassembled WGS sequence"/>
</dbReference>
<keyword evidence="1" id="KW-0732">Signal</keyword>
<name>A0A286E394_9NEIS</name>
<keyword evidence="3" id="KW-1185">Reference proteome</keyword>
<gene>
    <name evidence="2" type="ORF">SAMN02746062_00253</name>
</gene>
<reference evidence="2 3" key="1">
    <citation type="submission" date="2017-09" db="EMBL/GenBank/DDBJ databases">
        <authorList>
            <person name="Ehlers B."/>
            <person name="Leendertz F.H."/>
        </authorList>
    </citation>
    <scope>NUCLEOTIDE SEQUENCE [LARGE SCALE GENOMIC DNA]</scope>
    <source>
        <strain evidence="2 3">DSM 16848</strain>
    </source>
</reference>
<evidence type="ECO:0000313" key="2">
    <source>
        <dbReference type="EMBL" id="SOD65349.1"/>
    </source>
</evidence>
<feature type="chain" id="PRO_5013013054" evidence="1">
    <location>
        <begin position="19"/>
        <end position="267"/>
    </location>
</feature>
<dbReference type="OrthoDB" id="8603557at2"/>
<evidence type="ECO:0000313" key="3">
    <source>
        <dbReference type="Proteomes" id="UP000219669"/>
    </source>
</evidence>
<protein>
    <submittedName>
        <fullName evidence="2">Uncharacterized protein</fullName>
    </submittedName>
</protein>
<organism evidence="2 3">
    <name type="scientific">Alysiella filiformis DSM 16848</name>
    <dbReference type="NCBI Taxonomy" id="1120981"/>
    <lineage>
        <taxon>Bacteria</taxon>
        <taxon>Pseudomonadati</taxon>
        <taxon>Pseudomonadota</taxon>
        <taxon>Betaproteobacteria</taxon>
        <taxon>Neisseriales</taxon>
        <taxon>Neisseriaceae</taxon>
        <taxon>Alysiella</taxon>
    </lineage>
</organism>
<feature type="signal peptide" evidence="1">
    <location>
        <begin position="1"/>
        <end position="18"/>
    </location>
</feature>
<proteinExistence type="predicted"/>
<dbReference type="RefSeq" id="WP_097113332.1">
    <property type="nucleotide sequence ID" value="NZ_CP083931.1"/>
</dbReference>
<evidence type="ECO:0000256" key="1">
    <source>
        <dbReference type="SAM" id="SignalP"/>
    </source>
</evidence>